<dbReference type="EMBL" id="JH657949">
    <property type="protein sequence ID" value="EXM21047.1"/>
    <property type="molecule type" value="Genomic_DNA"/>
</dbReference>
<feature type="region of interest" description="Disordered" evidence="1">
    <location>
        <begin position="1"/>
        <end position="37"/>
    </location>
</feature>
<organism evidence="2">
    <name type="scientific">Fusarium oxysporum f. sp. vasinfectum 25433</name>
    <dbReference type="NCBI Taxonomy" id="1089449"/>
    <lineage>
        <taxon>Eukaryota</taxon>
        <taxon>Fungi</taxon>
        <taxon>Dikarya</taxon>
        <taxon>Ascomycota</taxon>
        <taxon>Pezizomycotina</taxon>
        <taxon>Sordariomycetes</taxon>
        <taxon>Hypocreomycetidae</taxon>
        <taxon>Hypocreales</taxon>
        <taxon>Nectriaceae</taxon>
        <taxon>Fusarium</taxon>
        <taxon>Fusarium oxysporum species complex</taxon>
    </lineage>
</organism>
<reference evidence="2" key="1">
    <citation type="submission" date="2011-11" db="EMBL/GenBank/DDBJ databases">
        <title>The Genome Sequence of Fusarium oxysporum Cotton.</title>
        <authorList>
            <consortium name="The Broad Institute Genome Sequencing Platform"/>
            <person name="Ma L.-J."/>
            <person name="Gale L.R."/>
            <person name="Schwartz D.C."/>
            <person name="Zhou S."/>
            <person name="Corby-Kistler H."/>
            <person name="Young S.K."/>
            <person name="Zeng Q."/>
            <person name="Gargeya S."/>
            <person name="Fitzgerald M."/>
            <person name="Haas B."/>
            <person name="Abouelleil A."/>
            <person name="Alvarado L."/>
            <person name="Arachchi H.M."/>
            <person name="Berlin A."/>
            <person name="Brown A."/>
            <person name="Chapman S.B."/>
            <person name="Chen Z."/>
            <person name="Dunbar C."/>
            <person name="Freedman E."/>
            <person name="Gearin G."/>
            <person name="Goldberg J."/>
            <person name="Griggs A."/>
            <person name="Gujja S."/>
            <person name="Heiman D."/>
            <person name="Howarth C."/>
            <person name="Larson L."/>
            <person name="Lui A."/>
            <person name="MacDonald P.J.P."/>
            <person name="Montmayeur A."/>
            <person name="Murphy C."/>
            <person name="Neiman D."/>
            <person name="Pearson M."/>
            <person name="Priest M."/>
            <person name="Roberts A."/>
            <person name="Saif S."/>
            <person name="Shea T."/>
            <person name="Shenoy N."/>
            <person name="Sisk P."/>
            <person name="Stolte C."/>
            <person name="Sykes S."/>
            <person name="Wortman J."/>
            <person name="Nusbaum C."/>
            <person name="Birren B."/>
        </authorList>
    </citation>
    <scope>NUCLEOTIDE SEQUENCE [LARGE SCALE GENOMIC DNA]</scope>
    <source>
        <strain evidence="2">25433</strain>
    </source>
</reference>
<evidence type="ECO:0000256" key="1">
    <source>
        <dbReference type="SAM" id="MobiDB-lite"/>
    </source>
</evidence>
<name>X0LIN5_FUSOX</name>
<dbReference type="OrthoDB" id="4967664at2759"/>
<dbReference type="AlphaFoldDB" id="X0LIN5"/>
<protein>
    <submittedName>
        <fullName evidence="2">Uncharacterized protein</fullName>
    </submittedName>
</protein>
<gene>
    <name evidence="2" type="ORF">FOTG_11156</name>
</gene>
<evidence type="ECO:0000313" key="2">
    <source>
        <dbReference type="EMBL" id="EXM21047.1"/>
    </source>
</evidence>
<accession>X0LIN5</accession>
<reference evidence="2" key="2">
    <citation type="submission" date="2012-05" db="EMBL/GenBank/DDBJ databases">
        <title>The Genome Annotation of Fusarium oxysporum Cotton.</title>
        <authorList>
            <consortium name="The Broad Institute Genomics Platform"/>
            <person name="Ma L.-J."/>
            <person name="Corby-Kistler H."/>
            <person name="Broz K."/>
            <person name="Gale L.R."/>
            <person name="Jonkers W."/>
            <person name="O'Donnell K."/>
            <person name="Ploetz R."/>
            <person name="Steinberg C."/>
            <person name="Schwartz D.C."/>
            <person name="VanEtten H."/>
            <person name="Zhou S."/>
            <person name="Young S.K."/>
            <person name="Zeng Q."/>
            <person name="Gargeya S."/>
            <person name="Fitzgerald M."/>
            <person name="Abouelleil A."/>
            <person name="Alvarado L."/>
            <person name="Chapman S.B."/>
            <person name="Gainer-Dewar J."/>
            <person name="Goldberg J."/>
            <person name="Griggs A."/>
            <person name="Gujja S."/>
            <person name="Hansen M."/>
            <person name="Howarth C."/>
            <person name="Imamovic A."/>
            <person name="Ireland A."/>
            <person name="Larimer J."/>
            <person name="McCowan C."/>
            <person name="Murphy C."/>
            <person name="Pearson M."/>
            <person name="Poon T.W."/>
            <person name="Priest M."/>
            <person name="Roberts A."/>
            <person name="Saif S."/>
            <person name="Shea T."/>
            <person name="Sykes S."/>
            <person name="Wortman J."/>
            <person name="Nusbaum C."/>
            <person name="Birren B."/>
        </authorList>
    </citation>
    <scope>NUCLEOTIDE SEQUENCE</scope>
    <source>
        <strain evidence="2">25433</strain>
    </source>
</reference>
<dbReference type="HOGENOM" id="CLU_1855350_0_0_1"/>
<dbReference type="Proteomes" id="UP000030701">
    <property type="component" value="Unassembled WGS sequence"/>
</dbReference>
<sequence length="147" mass="16192">MPKGRRTIIPKIASSCNPRTVHPWENPSKGKNPRRPERCSVDEAIAPIHGLQVSSVPFRPSGLCLVVSSSETYRRGPVVFRAAAEAAERKRRVSGQYATAEIGQAASELQKGQRTMWGPCVKVEGTRGPRKSSSRRLFVLFGQPKLL</sequence>
<proteinExistence type="predicted"/>